<evidence type="ECO:0000256" key="2">
    <source>
        <dbReference type="SAM" id="MobiDB-lite"/>
    </source>
</evidence>
<keyword evidence="1" id="KW-0175">Coiled coil</keyword>
<dbReference type="PANTHER" id="PTHR33153:SF3">
    <property type="entry name" value="TRAFFICKING PROTEIN PARTICLE COMPLEX SUBUNIT 11 DOMAIN-CONTAINING PROTEIN"/>
    <property type="match status" value="1"/>
</dbReference>
<feature type="region of interest" description="Disordered" evidence="2">
    <location>
        <begin position="706"/>
        <end position="726"/>
    </location>
</feature>
<name>A0ABD3I6N2_9MARC</name>
<accession>A0ABD3I6N2</accession>
<dbReference type="AlphaFoldDB" id="A0ABD3I6N2"/>
<evidence type="ECO:0000313" key="4">
    <source>
        <dbReference type="Proteomes" id="UP001633002"/>
    </source>
</evidence>
<keyword evidence="4" id="KW-1185">Reference proteome</keyword>
<dbReference type="EMBL" id="JBJQOH010000002">
    <property type="protein sequence ID" value="KAL3697264.1"/>
    <property type="molecule type" value="Genomic_DNA"/>
</dbReference>
<protein>
    <submittedName>
        <fullName evidence="3">Uncharacterized protein</fullName>
    </submittedName>
</protein>
<evidence type="ECO:0000313" key="3">
    <source>
        <dbReference type="EMBL" id="KAL3697264.1"/>
    </source>
</evidence>
<reference evidence="3 4" key="1">
    <citation type="submission" date="2024-09" db="EMBL/GenBank/DDBJ databases">
        <title>Chromosome-scale assembly of Riccia sorocarpa.</title>
        <authorList>
            <person name="Paukszto L."/>
        </authorList>
    </citation>
    <scope>NUCLEOTIDE SEQUENCE [LARGE SCALE GENOMIC DNA]</scope>
    <source>
        <strain evidence="3">LP-2024</strain>
        <tissue evidence="3">Aerial parts of the thallus</tissue>
    </source>
</reference>
<comment type="caution">
    <text evidence="3">The sequence shown here is derived from an EMBL/GenBank/DDBJ whole genome shotgun (WGS) entry which is preliminary data.</text>
</comment>
<dbReference type="PANTHER" id="PTHR33153">
    <property type="entry name" value="MYND-TYPE DOMAIN-CONTAINING PROTEIN"/>
    <property type="match status" value="1"/>
</dbReference>
<proteinExistence type="predicted"/>
<feature type="coiled-coil region" evidence="1">
    <location>
        <begin position="483"/>
        <end position="510"/>
    </location>
</feature>
<organism evidence="3 4">
    <name type="scientific">Riccia sorocarpa</name>
    <dbReference type="NCBI Taxonomy" id="122646"/>
    <lineage>
        <taxon>Eukaryota</taxon>
        <taxon>Viridiplantae</taxon>
        <taxon>Streptophyta</taxon>
        <taxon>Embryophyta</taxon>
        <taxon>Marchantiophyta</taxon>
        <taxon>Marchantiopsida</taxon>
        <taxon>Marchantiidae</taxon>
        <taxon>Marchantiales</taxon>
        <taxon>Ricciaceae</taxon>
        <taxon>Riccia</taxon>
    </lineage>
</organism>
<sequence>MVVLDKVVLKVKGRVVALAAVESRDEAGVCQGKILDPGRVKMAILTVFDSDCMLPYPTLDATTVQEAINSYVMWDASETLLVESSSDSHTERLATSSSKTEVVIMQGDSESGERREAESDLEKWKNRDLWIGQHVRILSKGDNPIEIAKAKILYSDPQTNIEGNLLGEEFAGVVVLSAGEQVDDSLVRVQIPNYASGHAQLCRWQINLLRLEENGRILGDLYVRYAEGDLVIYSPPKSSLSRKRTYNSIRRKLITQEDREKIAGEKRCVKKCDDEDIRRSMVRECCRQGCGTKWAVDDIKEVRTEIYGVHFEKKLDLLYQKLNASTGRSDGMILFSKGRFVCQKAFWQLHGISKSCFYNHRTNSNNGAKQGFHGNKGSIKPRELTMESRVFMKILLKEMGEPMPHVVFDNNRRNGTDSVSYRLPACYDKKDVFEELCIRMNQASSLPPSRAKFYEEWKSNFANYDFHKKSAFAVCTLCEKYKIWLTRERNDELRRQYEAERQQHLQLQLSGRTNYYTHNRLATDDPLLYKSAIHDGMDSGKTAIPKQVNYVKALAGVGMPLPLKVAGILNRGDGPAVFAHISGGGGGGGLWKQNPNFMISSIAQYLRDCESFNGDMRGDLDFKKEIDHPLLEPLSASMKTSHDNKEEIVSYLTAYVRHIRAIQEKTSPTNESHALDQAIIEYWQNVLSVIQGEDWEDTEGRPLKHGFWPRTNHGSGYQRPEEANNV</sequence>
<evidence type="ECO:0000256" key="1">
    <source>
        <dbReference type="SAM" id="Coils"/>
    </source>
</evidence>
<dbReference type="Proteomes" id="UP001633002">
    <property type="component" value="Unassembled WGS sequence"/>
</dbReference>
<gene>
    <name evidence="3" type="ORF">R1sor_011340</name>
</gene>